<organism evidence="1 2">
    <name type="scientific">Polynucleobacter sphagniphilus</name>
    <dbReference type="NCBI Taxonomy" id="1743169"/>
    <lineage>
        <taxon>Bacteria</taxon>
        <taxon>Pseudomonadati</taxon>
        <taxon>Pseudomonadota</taxon>
        <taxon>Betaproteobacteria</taxon>
        <taxon>Burkholderiales</taxon>
        <taxon>Burkholderiaceae</taxon>
        <taxon>Polynucleobacter</taxon>
    </lineage>
</organism>
<keyword evidence="2" id="KW-1185">Reference proteome</keyword>
<gene>
    <name evidence="1" type="ORF">M2127_001349</name>
</gene>
<sequence>MKTFQLTIRINGVELATIIHAANAEQAKLIARSWGARVIAIAEL</sequence>
<dbReference type="AlphaFoldDB" id="A0AA43MAN3"/>
<evidence type="ECO:0000313" key="1">
    <source>
        <dbReference type="EMBL" id="MDH6504044.1"/>
    </source>
</evidence>
<protein>
    <submittedName>
        <fullName evidence="1">Uncharacterized protein</fullName>
    </submittedName>
</protein>
<dbReference type="RefSeq" id="WP_280756762.1">
    <property type="nucleotide sequence ID" value="NZ_JARXXW010000005.1"/>
</dbReference>
<accession>A0AA43MAN3</accession>
<evidence type="ECO:0000313" key="2">
    <source>
        <dbReference type="Proteomes" id="UP001161160"/>
    </source>
</evidence>
<dbReference type="EMBL" id="JARXYA010000006">
    <property type="protein sequence ID" value="MDH6504044.1"/>
    <property type="molecule type" value="Genomic_DNA"/>
</dbReference>
<proteinExistence type="predicted"/>
<comment type="caution">
    <text evidence="1">The sequence shown here is derived from an EMBL/GenBank/DDBJ whole genome shotgun (WGS) entry which is preliminary data.</text>
</comment>
<dbReference type="Proteomes" id="UP001161160">
    <property type="component" value="Unassembled WGS sequence"/>
</dbReference>
<name>A0AA43MAN3_9BURK</name>
<reference evidence="1" key="1">
    <citation type="submission" date="2023-04" db="EMBL/GenBank/DDBJ databases">
        <title>Genome Encyclopedia of Bacteria and Archaea VI: Functional Genomics of Type Strains.</title>
        <authorList>
            <person name="Whitman W."/>
        </authorList>
    </citation>
    <scope>NUCLEOTIDE SEQUENCE</scope>
    <source>
        <strain evidence="1">Enz.4-51</strain>
    </source>
</reference>